<name>A0ACB8VNT9_9TELE</name>
<feature type="non-terminal residue" evidence="1">
    <location>
        <position position="368"/>
    </location>
</feature>
<organism evidence="1 2">
    <name type="scientific">Scortum barcoo</name>
    <name type="common">barcoo grunter</name>
    <dbReference type="NCBI Taxonomy" id="214431"/>
    <lineage>
        <taxon>Eukaryota</taxon>
        <taxon>Metazoa</taxon>
        <taxon>Chordata</taxon>
        <taxon>Craniata</taxon>
        <taxon>Vertebrata</taxon>
        <taxon>Euteleostomi</taxon>
        <taxon>Actinopterygii</taxon>
        <taxon>Neopterygii</taxon>
        <taxon>Teleostei</taxon>
        <taxon>Neoteleostei</taxon>
        <taxon>Acanthomorphata</taxon>
        <taxon>Eupercaria</taxon>
        <taxon>Centrarchiformes</taxon>
        <taxon>Terapontoidei</taxon>
        <taxon>Terapontidae</taxon>
        <taxon>Scortum</taxon>
    </lineage>
</organism>
<comment type="caution">
    <text evidence="1">The sequence shown here is derived from an EMBL/GenBank/DDBJ whole genome shotgun (WGS) entry which is preliminary data.</text>
</comment>
<protein>
    <submittedName>
        <fullName evidence="1">Uncharacterized protein</fullName>
    </submittedName>
</protein>
<dbReference type="EMBL" id="CM041549">
    <property type="protein sequence ID" value="KAI3357281.1"/>
    <property type="molecule type" value="Genomic_DNA"/>
</dbReference>
<evidence type="ECO:0000313" key="2">
    <source>
        <dbReference type="Proteomes" id="UP000831701"/>
    </source>
</evidence>
<dbReference type="Proteomes" id="UP000831701">
    <property type="component" value="Chromosome 19"/>
</dbReference>
<keyword evidence="2" id="KW-1185">Reference proteome</keyword>
<reference evidence="1" key="1">
    <citation type="submission" date="2022-04" db="EMBL/GenBank/DDBJ databases">
        <title>Jade perch genome.</title>
        <authorList>
            <person name="Chao B."/>
        </authorList>
    </citation>
    <scope>NUCLEOTIDE SEQUENCE</scope>
    <source>
        <strain evidence="1">CB-2022</strain>
    </source>
</reference>
<sequence length="368" mass="42802">MGGSSSSLSSSPPTPYYPQYEEWGTLPPKYIDLKRLHVGEYGKILKCLDLETRDIVVIKMAVNNHDLSKEASILKLLMEHHLGKENVVRYYHYISSYELIVFEKLDKNLMEYLDKREEPMRLQDIRIVIRQLAKTLESLRNIGVIHTDLRPENIMFVDQVCKPFNVKVVDFGMAIRTSDAPNTRMRRTPSFKAPELIMALPYSEAVDVWSLGCVMAMMVFGFPLFPGSIDYETLSYIIDIMGLPPDHLINAARKATVYFKMTESKQWIFKTRREYWEAMCDTPDKRNYEFRNLDATKEMRLEDENMSEAEERSDCIELLKAMLRWDEKERITPTEILAHPFITRTYPGSTSHIDTTTETRSRSPQPST</sequence>
<gene>
    <name evidence="1" type="ORF">L3Q82_015726</name>
</gene>
<proteinExistence type="predicted"/>
<accession>A0ACB8VNT9</accession>
<evidence type="ECO:0000313" key="1">
    <source>
        <dbReference type="EMBL" id="KAI3357281.1"/>
    </source>
</evidence>